<dbReference type="EMBL" id="BOPZ01000015">
    <property type="protein sequence ID" value="GIM29316.1"/>
    <property type="molecule type" value="Genomic_DNA"/>
</dbReference>
<protein>
    <submittedName>
        <fullName evidence="1">Uncharacterized protein</fullName>
    </submittedName>
</protein>
<accession>A0A919RZR8</accession>
<gene>
    <name evidence="1" type="ORF">CPJCM30710_19820</name>
</gene>
<name>A0A919RZR8_9CLOT</name>
<organism evidence="1 2">
    <name type="scientific">Clostridium polyendosporum</name>
    <dbReference type="NCBI Taxonomy" id="69208"/>
    <lineage>
        <taxon>Bacteria</taxon>
        <taxon>Bacillati</taxon>
        <taxon>Bacillota</taxon>
        <taxon>Clostridia</taxon>
        <taxon>Eubacteriales</taxon>
        <taxon>Clostridiaceae</taxon>
        <taxon>Clostridium</taxon>
    </lineage>
</organism>
<reference evidence="1" key="1">
    <citation type="submission" date="2021-03" db="EMBL/GenBank/DDBJ databases">
        <title>Taxonomic study of Clostridium polyendosporum from meadow-gley soil under rice.</title>
        <authorList>
            <person name="Kobayashi H."/>
            <person name="Tanizawa Y."/>
            <person name="Yagura M."/>
        </authorList>
    </citation>
    <scope>NUCLEOTIDE SEQUENCE</scope>
    <source>
        <strain evidence="1">JCM 30710</strain>
    </source>
</reference>
<proteinExistence type="predicted"/>
<evidence type="ECO:0000313" key="2">
    <source>
        <dbReference type="Proteomes" id="UP000679179"/>
    </source>
</evidence>
<evidence type="ECO:0000313" key="1">
    <source>
        <dbReference type="EMBL" id="GIM29316.1"/>
    </source>
</evidence>
<sequence length="423" mass="48972">MNQDMFNDFVKTVEPYVKAYGAINLSMTFGGKFVNITSNYVKGLIQRQYYDIDEIFNEIDNENIKVGSIIKTSGILLRYGQVFKPYTHVNGMFSNCAKGEEKEIYRAGRRVVQCSMEMTSKVFQPPVQKIPPCNGIACAFIYDSRFKGFIHDSNRNQDELKEKPLIVDKFSKPIIVLYDITKQEKFINREVDLRCRVIKIPKELISSLNGIFDNTIREICSNFFRPYNENTNFICLSLLDSECGIEEISKIESIETIKAPLYVEGHIEGLRKLTASEAQELIQSILPNLPQKLDPNFPLKVGTFTNNIGIPFLSIDNINVVYREPEIVGFYCDTELFKPENYEKNIKLFSNFVNNFAIDYKNITRKLLGEKMGLELNFLFDYEKQYIFDKRGVLSSTFAKNLYDIDESSRYVQDWLKINRSEV</sequence>
<dbReference type="AlphaFoldDB" id="A0A919RZR8"/>
<keyword evidence="2" id="KW-1185">Reference proteome</keyword>
<dbReference type="RefSeq" id="WP_212904015.1">
    <property type="nucleotide sequence ID" value="NZ_BOPZ01000015.1"/>
</dbReference>
<comment type="caution">
    <text evidence="1">The sequence shown here is derived from an EMBL/GenBank/DDBJ whole genome shotgun (WGS) entry which is preliminary data.</text>
</comment>
<dbReference type="Proteomes" id="UP000679179">
    <property type="component" value="Unassembled WGS sequence"/>
</dbReference>